<evidence type="ECO:0000313" key="3">
    <source>
        <dbReference type="EMBL" id="KAL3628309.1"/>
    </source>
</evidence>
<feature type="region of interest" description="Disordered" evidence="1">
    <location>
        <begin position="72"/>
        <end position="100"/>
    </location>
</feature>
<feature type="region of interest" description="Disordered" evidence="1">
    <location>
        <begin position="232"/>
        <end position="251"/>
    </location>
</feature>
<accession>A0ABD3CG89</accession>
<feature type="region of interest" description="Disordered" evidence="1">
    <location>
        <begin position="165"/>
        <end position="185"/>
    </location>
</feature>
<reference evidence="4" key="1">
    <citation type="journal article" date="2024" name="IScience">
        <title>Strigolactones Initiate the Formation of Haustorium-like Structures in Castilleja.</title>
        <authorList>
            <person name="Buerger M."/>
            <person name="Peterson D."/>
            <person name="Chory J."/>
        </authorList>
    </citation>
    <scope>NUCLEOTIDE SEQUENCE [LARGE SCALE GENOMIC DNA]</scope>
</reference>
<feature type="compositionally biased region" description="Basic and acidic residues" evidence="1">
    <location>
        <begin position="236"/>
        <end position="251"/>
    </location>
</feature>
<dbReference type="AlphaFoldDB" id="A0ABD3CG89"/>
<proteinExistence type="predicted"/>
<feature type="compositionally biased region" description="Polar residues" evidence="1">
    <location>
        <begin position="73"/>
        <end position="84"/>
    </location>
</feature>
<evidence type="ECO:0000313" key="4">
    <source>
        <dbReference type="Proteomes" id="UP001632038"/>
    </source>
</evidence>
<feature type="region of interest" description="Disordered" evidence="1">
    <location>
        <begin position="119"/>
        <end position="144"/>
    </location>
</feature>
<sequence>MVIVVNGGGKMLLEIRYERLIDFCFHCGLIGHRNVQCDAKVIGEQGLSRTDLYGPWLKAENTHIPNPMFGSGSPATRHSLSPSGSGLKHGIPNSPTPSGEIRPALEAVVIQELGRNLEGEKSLPKEGRKVTGTAPPAIAGPEVGATVQSDMPTWEQIRSTVDKPKELPKTAGDLDGQGKSSDNFNKPCINSDMILVLTPQFNKEAEQVAPAGNLGPFGPSTELLTIGPVNWAGDMELGRGTKRKESSPSIE</sequence>
<feature type="domain" description="Zinc knuckle CX2CX4HX4C" evidence="2">
    <location>
        <begin position="3"/>
        <end position="38"/>
    </location>
</feature>
<dbReference type="InterPro" id="IPR025836">
    <property type="entry name" value="Zn_knuckle_CX2CX4HX4C"/>
</dbReference>
<evidence type="ECO:0000256" key="1">
    <source>
        <dbReference type="SAM" id="MobiDB-lite"/>
    </source>
</evidence>
<name>A0ABD3CG89_9LAMI</name>
<keyword evidence="4" id="KW-1185">Reference proteome</keyword>
<dbReference type="EMBL" id="JAVIJP010000036">
    <property type="protein sequence ID" value="KAL3628309.1"/>
    <property type="molecule type" value="Genomic_DNA"/>
</dbReference>
<comment type="caution">
    <text evidence="3">The sequence shown here is derived from an EMBL/GenBank/DDBJ whole genome shotgun (WGS) entry which is preliminary data.</text>
</comment>
<organism evidence="3 4">
    <name type="scientific">Castilleja foliolosa</name>
    <dbReference type="NCBI Taxonomy" id="1961234"/>
    <lineage>
        <taxon>Eukaryota</taxon>
        <taxon>Viridiplantae</taxon>
        <taxon>Streptophyta</taxon>
        <taxon>Embryophyta</taxon>
        <taxon>Tracheophyta</taxon>
        <taxon>Spermatophyta</taxon>
        <taxon>Magnoliopsida</taxon>
        <taxon>eudicotyledons</taxon>
        <taxon>Gunneridae</taxon>
        <taxon>Pentapetalae</taxon>
        <taxon>asterids</taxon>
        <taxon>lamiids</taxon>
        <taxon>Lamiales</taxon>
        <taxon>Orobanchaceae</taxon>
        <taxon>Pedicularideae</taxon>
        <taxon>Castillejinae</taxon>
        <taxon>Castilleja</taxon>
    </lineage>
</organism>
<dbReference type="Proteomes" id="UP001632038">
    <property type="component" value="Unassembled WGS sequence"/>
</dbReference>
<dbReference type="Pfam" id="PF14392">
    <property type="entry name" value="zf-CCHC_4"/>
    <property type="match status" value="1"/>
</dbReference>
<protein>
    <recommendedName>
        <fullName evidence="2">Zinc knuckle CX2CX4HX4C domain-containing protein</fullName>
    </recommendedName>
</protein>
<gene>
    <name evidence="3" type="ORF">CASFOL_027355</name>
</gene>
<feature type="compositionally biased region" description="Basic and acidic residues" evidence="1">
    <location>
        <begin position="119"/>
        <end position="129"/>
    </location>
</feature>
<evidence type="ECO:0000259" key="2">
    <source>
        <dbReference type="Pfam" id="PF14392"/>
    </source>
</evidence>